<gene>
    <name evidence="1" type="ORF">RIF29_06500</name>
</gene>
<dbReference type="AlphaFoldDB" id="A0AAN9PAC9"/>
<dbReference type="Proteomes" id="UP001372338">
    <property type="component" value="Unassembled WGS sequence"/>
</dbReference>
<sequence>MFYSTSSYALLAIGTLQLMPPQFLFAPSSLPLVLDLERRAFAKILLGFGNGLGFGGGGLGVVGLGCGDGDGDGCGV</sequence>
<evidence type="ECO:0000313" key="1">
    <source>
        <dbReference type="EMBL" id="KAK7291395.1"/>
    </source>
</evidence>
<comment type="caution">
    <text evidence="1">The sequence shown here is derived from an EMBL/GenBank/DDBJ whole genome shotgun (WGS) entry which is preliminary data.</text>
</comment>
<keyword evidence="2" id="KW-1185">Reference proteome</keyword>
<dbReference type="EMBL" id="JAYWIO010000001">
    <property type="protein sequence ID" value="KAK7291395.1"/>
    <property type="molecule type" value="Genomic_DNA"/>
</dbReference>
<proteinExistence type="predicted"/>
<evidence type="ECO:0000313" key="2">
    <source>
        <dbReference type="Proteomes" id="UP001372338"/>
    </source>
</evidence>
<protein>
    <submittedName>
        <fullName evidence="1">Uncharacterized protein</fullName>
    </submittedName>
</protein>
<reference evidence="1 2" key="1">
    <citation type="submission" date="2024-01" db="EMBL/GenBank/DDBJ databases">
        <title>The genomes of 5 underutilized Papilionoideae crops provide insights into root nodulation and disease resistanc.</title>
        <authorList>
            <person name="Yuan L."/>
        </authorList>
    </citation>
    <scope>NUCLEOTIDE SEQUENCE [LARGE SCALE GENOMIC DNA]</scope>
    <source>
        <strain evidence="1">ZHUSHIDOU_FW_LH</strain>
        <tissue evidence="1">Leaf</tissue>
    </source>
</reference>
<name>A0AAN9PAC9_CROPI</name>
<organism evidence="1 2">
    <name type="scientific">Crotalaria pallida</name>
    <name type="common">Smooth rattlebox</name>
    <name type="synonym">Crotalaria striata</name>
    <dbReference type="NCBI Taxonomy" id="3830"/>
    <lineage>
        <taxon>Eukaryota</taxon>
        <taxon>Viridiplantae</taxon>
        <taxon>Streptophyta</taxon>
        <taxon>Embryophyta</taxon>
        <taxon>Tracheophyta</taxon>
        <taxon>Spermatophyta</taxon>
        <taxon>Magnoliopsida</taxon>
        <taxon>eudicotyledons</taxon>
        <taxon>Gunneridae</taxon>
        <taxon>Pentapetalae</taxon>
        <taxon>rosids</taxon>
        <taxon>fabids</taxon>
        <taxon>Fabales</taxon>
        <taxon>Fabaceae</taxon>
        <taxon>Papilionoideae</taxon>
        <taxon>50 kb inversion clade</taxon>
        <taxon>genistoids sensu lato</taxon>
        <taxon>core genistoids</taxon>
        <taxon>Crotalarieae</taxon>
        <taxon>Crotalaria</taxon>
    </lineage>
</organism>
<accession>A0AAN9PAC9</accession>